<organism evidence="1 2">
    <name type="scientific">Staurois parvus</name>
    <dbReference type="NCBI Taxonomy" id="386267"/>
    <lineage>
        <taxon>Eukaryota</taxon>
        <taxon>Metazoa</taxon>
        <taxon>Chordata</taxon>
        <taxon>Craniata</taxon>
        <taxon>Vertebrata</taxon>
        <taxon>Euteleostomi</taxon>
        <taxon>Amphibia</taxon>
        <taxon>Batrachia</taxon>
        <taxon>Anura</taxon>
        <taxon>Neobatrachia</taxon>
        <taxon>Ranoidea</taxon>
        <taxon>Ranidae</taxon>
        <taxon>Staurois</taxon>
    </lineage>
</organism>
<keyword evidence="2" id="KW-1185">Reference proteome</keyword>
<accession>A0ABN9CD80</accession>
<protein>
    <submittedName>
        <fullName evidence="1">Uncharacterized protein</fullName>
    </submittedName>
</protein>
<sequence>MHSPKKKKSLAIHSKLSMCGFPPRLCSISRWIGDSGRRGGSEKAESNILFTQCRGLTP</sequence>
<evidence type="ECO:0000313" key="2">
    <source>
        <dbReference type="Proteomes" id="UP001162483"/>
    </source>
</evidence>
<comment type="caution">
    <text evidence="1">The sequence shown here is derived from an EMBL/GenBank/DDBJ whole genome shotgun (WGS) entry which is preliminary data.</text>
</comment>
<dbReference type="EMBL" id="CATNWA010009429">
    <property type="protein sequence ID" value="CAI9558008.1"/>
    <property type="molecule type" value="Genomic_DNA"/>
</dbReference>
<name>A0ABN9CD80_9NEOB</name>
<evidence type="ECO:0000313" key="1">
    <source>
        <dbReference type="EMBL" id="CAI9558008.1"/>
    </source>
</evidence>
<dbReference type="Proteomes" id="UP001162483">
    <property type="component" value="Unassembled WGS sequence"/>
</dbReference>
<proteinExistence type="predicted"/>
<reference evidence="1" key="1">
    <citation type="submission" date="2023-05" db="EMBL/GenBank/DDBJ databases">
        <authorList>
            <person name="Stuckert A."/>
        </authorList>
    </citation>
    <scope>NUCLEOTIDE SEQUENCE</scope>
</reference>
<gene>
    <name evidence="1" type="ORF">SPARVUS_LOCUS4835508</name>
</gene>